<keyword evidence="4" id="KW-0812">Transmembrane</keyword>
<dbReference type="AlphaFoldDB" id="A0A6C0JNS1"/>
<evidence type="ECO:0000256" key="1">
    <source>
        <dbReference type="ARBA" id="ARBA00011947"/>
    </source>
</evidence>
<accession>A0A6C0JNS1</accession>
<name>A0A6C0JNS1_9ZZZZ</name>
<keyword evidence="4" id="KW-0472">Membrane</keyword>
<dbReference type="InterPro" id="IPR000398">
    <property type="entry name" value="Thymidylate_synthase"/>
</dbReference>
<dbReference type="InterPro" id="IPR045097">
    <property type="entry name" value="Thymidate_synth/dCMP_Mease"/>
</dbReference>
<evidence type="ECO:0000256" key="3">
    <source>
        <dbReference type="ARBA" id="ARBA00022679"/>
    </source>
</evidence>
<dbReference type="EC" id="2.1.1.45" evidence="1"/>
<dbReference type="EMBL" id="MN740684">
    <property type="protein sequence ID" value="QHU07425.1"/>
    <property type="molecule type" value="Genomic_DNA"/>
</dbReference>
<dbReference type="PRINTS" id="PR00108">
    <property type="entry name" value="THYMDSNTHASE"/>
</dbReference>
<dbReference type="SUPFAM" id="SSF55831">
    <property type="entry name" value="Thymidylate synthase/dCMP hydroxymethylase"/>
    <property type="match status" value="1"/>
</dbReference>
<evidence type="ECO:0000256" key="2">
    <source>
        <dbReference type="ARBA" id="ARBA00022603"/>
    </source>
</evidence>
<dbReference type="GO" id="GO:0032259">
    <property type="term" value="P:methylation"/>
    <property type="evidence" value="ECO:0007669"/>
    <property type="project" value="UniProtKB-KW"/>
</dbReference>
<feature type="transmembrane region" description="Helical" evidence="4">
    <location>
        <begin position="191"/>
        <end position="213"/>
    </location>
</feature>
<evidence type="ECO:0000259" key="5">
    <source>
        <dbReference type="Pfam" id="PF00303"/>
    </source>
</evidence>
<dbReference type="GO" id="GO:0005829">
    <property type="term" value="C:cytosol"/>
    <property type="evidence" value="ECO:0007669"/>
    <property type="project" value="TreeGrafter"/>
</dbReference>
<dbReference type="Pfam" id="PF00303">
    <property type="entry name" value="Thymidylat_synt"/>
    <property type="match status" value="1"/>
</dbReference>
<reference evidence="6" key="1">
    <citation type="journal article" date="2020" name="Nature">
        <title>Giant virus diversity and host interactions through global metagenomics.</title>
        <authorList>
            <person name="Schulz F."/>
            <person name="Roux S."/>
            <person name="Paez-Espino D."/>
            <person name="Jungbluth S."/>
            <person name="Walsh D.A."/>
            <person name="Denef V.J."/>
            <person name="McMahon K.D."/>
            <person name="Konstantinidis K.T."/>
            <person name="Eloe-Fadrosh E.A."/>
            <person name="Kyrpides N.C."/>
            <person name="Woyke T."/>
        </authorList>
    </citation>
    <scope>NUCLEOTIDE SEQUENCE</scope>
    <source>
        <strain evidence="6">GVMAG-S-1040241-154</strain>
    </source>
</reference>
<dbReference type="InterPro" id="IPR023451">
    <property type="entry name" value="Thymidate_synth/dCMP_Mease_dom"/>
</dbReference>
<keyword evidence="3" id="KW-0808">Transferase</keyword>
<dbReference type="NCBIfam" id="TIGR03284">
    <property type="entry name" value="thym_sym"/>
    <property type="match status" value="1"/>
</dbReference>
<protein>
    <recommendedName>
        <fullName evidence="1">thymidylate synthase</fullName>
        <ecNumber evidence="1">2.1.1.45</ecNumber>
    </recommendedName>
</protein>
<evidence type="ECO:0000256" key="4">
    <source>
        <dbReference type="SAM" id="Phobius"/>
    </source>
</evidence>
<sequence length="296" mass="34216">MYFENEIGYLNLLEYVLKNGSIIETRNGKTISSFGLFLKFTDIQKLPLLTTKKIYVKGVIEELLWFLKGSTNAKLLQDKNVHIWDGNSSREYLDNNGFSNYKEGELGPIYGWQWRTFGKKYNEKGDENGIDQIKYVITELMKDNHSRRVVLSGWNPLQLSEMALPPCHILYNFYKDNDGLSCLMTMRSSDLFLGLPFNIASTAILTTIIAKLLHLNTKSIAIALTDAHIYEEHVECINTQLKREIIDCNIKLEIDLEVPNLNSSIEEKLDWINKLEYNNFKITNYECHPALKTIMK</sequence>
<keyword evidence="2" id="KW-0489">Methyltransferase</keyword>
<dbReference type="Gene3D" id="3.30.572.10">
    <property type="entry name" value="Thymidylate synthase/dCMP hydroxymethylase domain"/>
    <property type="match status" value="1"/>
</dbReference>
<organism evidence="6">
    <name type="scientific">viral metagenome</name>
    <dbReference type="NCBI Taxonomy" id="1070528"/>
    <lineage>
        <taxon>unclassified sequences</taxon>
        <taxon>metagenomes</taxon>
        <taxon>organismal metagenomes</taxon>
    </lineage>
</organism>
<feature type="domain" description="Thymidylate synthase/dCMP hydroxymethylase" evidence="5">
    <location>
        <begin position="9"/>
        <end position="295"/>
    </location>
</feature>
<dbReference type="InterPro" id="IPR036926">
    <property type="entry name" value="Thymidate_synth/dCMP_Mease_sf"/>
</dbReference>
<dbReference type="GO" id="GO:0006231">
    <property type="term" value="P:dTMP biosynthetic process"/>
    <property type="evidence" value="ECO:0007669"/>
    <property type="project" value="InterPro"/>
</dbReference>
<dbReference type="PANTHER" id="PTHR11548">
    <property type="entry name" value="THYMIDYLATE SYNTHASE 1"/>
    <property type="match status" value="1"/>
</dbReference>
<evidence type="ECO:0000313" key="6">
    <source>
        <dbReference type="EMBL" id="QHU07425.1"/>
    </source>
</evidence>
<dbReference type="GO" id="GO:0004799">
    <property type="term" value="F:thymidylate synthase activity"/>
    <property type="evidence" value="ECO:0007669"/>
    <property type="project" value="UniProtKB-EC"/>
</dbReference>
<keyword evidence="4" id="KW-1133">Transmembrane helix</keyword>
<dbReference type="CDD" id="cd00351">
    <property type="entry name" value="TS_Pyrimidine_HMase"/>
    <property type="match status" value="1"/>
</dbReference>
<dbReference type="PANTHER" id="PTHR11548:SF2">
    <property type="entry name" value="THYMIDYLATE SYNTHASE"/>
    <property type="match status" value="1"/>
</dbReference>
<proteinExistence type="predicted"/>
<dbReference type="GO" id="GO:0005739">
    <property type="term" value="C:mitochondrion"/>
    <property type="evidence" value="ECO:0007669"/>
    <property type="project" value="TreeGrafter"/>
</dbReference>